<keyword evidence="2" id="KW-0012">Acyltransferase</keyword>
<name>A0A1H0AQZ2_9BACI</name>
<dbReference type="GO" id="GO:0016747">
    <property type="term" value="F:acyltransferase activity, transferring groups other than amino-acyl groups"/>
    <property type="evidence" value="ECO:0007669"/>
    <property type="project" value="InterPro"/>
</dbReference>
<sequence>MLTEGQLKDIERLQMIVEQTDRIELKLNWYFLRSRVSTNNDFFYYEGDQLLGFLALYYVGGAYEMCGMVHPDHRQKGIFSELFQRVLNELQNRKSQTLYINSPPESDCAKKTLTKMGATYAYSEYQMRWQKQDLPEPSVQVKLVPAVEADYGTILELDQKGFNLEKEEARLLNKTLYNDPGHRIYMIENEDGEKVGKLRIKSEGIESYIFGFTVDPDYRRQGIGLSALIQAVGQEAELGHTIFVEVGTEDVRGLHLYEAVGFKTFQQQDYYKYEENMKGVSSV</sequence>
<protein>
    <submittedName>
        <fullName evidence="4">Acetyltransferase (GNAT) domain-containing protein</fullName>
    </submittedName>
</protein>
<evidence type="ECO:0000256" key="1">
    <source>
        <dbReference type="ARBA" id="ARBA00022679"/>
    </source>
</evidence>
<accession>A0A1H0AQZ2</accession>
<dbReference type="SUPFAM" id="SSF55729">
    <property type="entry name" value="Acyl-CoA N-acyltransferases (Nat)"/>
    <property type="match status" value="2"/>
</dbReference>
<organism evidence="4 5">
    <name type="scientific">Tenuibacillus multivorans</name>
    <dbReference type="NCBI Taxonomy" id="237069"/>
    <lineage>
        <taxon>Bacteria</taxon>
        <taxon>Bacillati</taxon>
        <taxon>Bacillota</taxon>
        <taxon>Bacilli</taxon>
        <taxon>Bacillales</taxon>
        <taxon>Bacillaceae</taxon>
        <taxon>Tenuibacillus</taxon>
    </lineage>
</organism>
<dbReference type="InterPro" id="IPR016181">
    <property type="entry name" value="Acyl_CoA_acyltransferase"/>
</dbReference>
<evidence type="ECO:0000313" key="4">
    <source>
        <dbReference type="EMBL" id="SDN35523.1"/>
    </source>
</evidence>
<evidence type="ECO:0000313" key="5">
    <source>
        <dbReference type="Proteomes" id="UP000199334"/>
    </source>
</evidence>
<dbReference type="RefSeq" id="WP_093856486.1">
    <property type="nucleotide sequence ID" value="NZ_BJVZ01000021.1"/>
</dbReference>
<proteinExistence type="predicted"/>
<dbReference type="CDD" id="cd04301">
    <property type="entry name" value="NAT_SF"/>
    <property type="match status" value="2"/>
</dbReference>
<feature type="domain" description="N-acetyltransferase" evidence="3">
    <location>
        <begin position="1"/>
        <end position="135"/>
    </location>
</feature>
<reference evidence="4 5" key="1">
    <citation type="submission" date="2016-10" db="EMBL/GenBank/DDBJ databases">
        <authorList>
            <person name="de Groot N.N."/>
        </authorList>
    </citation>
    <scope>NUCLEOTIDE SEQUENCE [LARGE SCALE GENOMIC DNA]</scope>
    <source>
        <strain evidence="4 5">CGMCC 1.3442</strain>
    </source>
</reference>
<dbReference type="Pfam" id="PF00583">
    <property type="entry name" value="Acetyltransf_1"/>
    <property type="match status" value="2"/>
</dbReference>
<dbReference type="InterPro" id="IPR050680">
    <property type="entry name" value="YpeA/RimI_acetyltransf"/>
</dbReference>
<keyword evidence="1 4" id="KW-0808">Transferase</keyword>
<dbReference type="EMBL" id="FNIG01000004">
    <property type="protein sequence ID" value="SDN35523.1"/>
    <property type="molecule type" value="Genomic_DNA"/>
</dbReference>
<dbReference type="PANTHER" id="PTHR43420">
    <property type="entry name" value="ACETYLTRANSFERASE"/>
    <property type="match status" value="1"/>
</dbReference>
<dbReference type="PROSITE" id="PS51186">
    <property type="entry name" value="GNAT"/>
    <property type="match status" value="2"/>
</dbReference>
<feature type="domain" description="N-acetyltransferase" evidence="3">
    <location>
        <begin position="141"/>
        <end position="283"/>
    </location>
</feature>
<dbReference type="InterPro" id="IPR000182">
    <property type="entry name" value="GNAT_dom"/>
</dbReference>
<dbReference type="OrthoDB" id="7163760at2"/>
<dbReference type="Proteomes" id="UP000199334">
    <property type="component" value="Unassembled WGS sequence"/>
</dbReference>
<evidence type="ECO:0000259" key="3">
    <source>
        <dbReference type="PROSITE" id="PS51186"/>
    </source>
</evidence>
<gene>
    <name evidence="4" type="ORF">SAMN05216498_2026</name>
</gene>
<evidence type="ECO:0000256" key="2">
    <source>
        <dbReference type="ARBA" id="ARBA00023315"/>
    </source>
</evidence>
<dbReference type="STRING" id="237069.SAMN05216498_2026"/>
<keyword evidence="5" id="KW-1185">Reference proteome</keyword>
<dbReference type="Gene3D" id="3.40.630.30">
    <property type="match status" value="1"/>
</dbReference>
<dbReference type="AlphaFoldDB" id="A0A1H0AQZ2"/>